<feature type="transmembrane region" description="Helical" evidence="1">
    <location>
        <begin position="169"/>
        <end position="189"/>
    </location>
</feature>
<feature type="transmembrane region" description="Helical" evidence="1">
    <location>
        <begin position="123"/>
        <end position="149"/>
    </location>
</feature>
<dbReference type="EMBL" id="JBEPBX010000012">
    <property type="protein sequence ID" value="MER6614744.1"/>
    <property type="molecule type" value="Genomic_DNA"/>
</dbReference>
<protein>
    <submittedName>
        <fullName evidence="2">ABC transporter permease subunit</fullName>
    </submittedName>
</protein>
<dbReference type="RefSeq" id="WP_351976494.1">
    <property type="nucleotide sequence ID" value="NZ_JBEPBX010000012.1"/>
</dbReference>
<reference evidence="2 3" key="1">
    <citation type="submission" date="2024-06" db="EMBL/GenBank/DDBJ databases">
        <title>The Natural Products Discovery Center: Release of the First 8490 Sequenced Strains for Exploring Actinobacteria Biosynthetic Diversity.</title>
        <authorList>
            <person name="Kalkreuter E."/>
            <person name="Kautsar S.A."/>
            <person name="Yang D."/>
            <person name="Bader C.D."/>
            <person name="Teijaro C.N."/>
            <person name="Fluegel L."/>
            <person name="Davis C.M."/>
            <person name="Simpson J.R."/>
            <person name="Lauterbach L."/>
            <person name="Steele A.D."/>
            <person name="Gui C."/>
            <person name="Meng S."/>
            <person name="Li G."/>
            <person name="Viehrig K."/>
            <person name="Ye F."/>
            <person name="Su P."/>
            <person name="Kiefer A.F."/>
            <person name="Nichols A."/>
            <person name="Cepeda A.J."/>
            <person name="Yan W."/>
            <person name="Fan B."/>
            <person name="Jiang Y."/>
            <person name="Adhikari A."/>
            <person name="Zheng C.-J."/>
            <person name="Schuster L."/>
            <person name="Cowan T.M."/>
            <person name="Smanski M.J."/>
            <person name="Chevrette M.G."/>
            <person name="De Carvalho L.P.S."/>
            <person name="Shen B."/>
        </authorList>
    </citation>
    <scope>NUCLEOTIDE SEQUENCE [LARGE SCALE GENOMIC DNA]</scope>
    <source>
        <strain evidence="2 3">NPDC000837</strain>
    </source>
</reference>
<feature type="transmembrane region" description="Helical" evidence="1">
    <location>
        <begin position="83"/>
        <end position="102"/>
    </location>
</feature>
<sequence>MSTLTLHGSRWVTVRQHRSALRGGLALLIAALVVVIGVRWWEAAAFDRAFCLEAADTERCSTGPWGHMAAQETLRLTAQYGSVAMLLLPLLAAAFVAGPMVARELESGTWRLAWTQSVTPARWLASKLSVAAAAIVFAAMALLGIYRIIWSPVADSHNLTWADRGVFEGTGPVVVAYCLLAVAVGALVGQLIRRTVPAMSAAGLVTGAVVMVLGSLRWHWLPVKTVLSPLAGEPPVASLPRNTFVTDTGRISADGLRHPEHICWERTGDPEKCPADLNITSQFADYHPYSHFWLTQLIETGIVLVLTAAAAYTAFRLLRSRHA</sequence>
<gene>
    <name evidence="2" type="ORF">ABT276_15475</name>
</gene>
<proteinExistence type="predicted"/>
<name>A0ABV1UVD1_9ACTN</name>
<comment type="caution">
    <text evidence="2">The sequence shown here is derived from an EMBL/GenBank/DDBJ whole genome shotgun (WGS) entry which is preliminary data.</text>
</comment>
<feature type="transmembrane region" description="Helical" evidence="1">
    <location>
        <begin position="20"/>
        <end position="41"/>
    </location>
</feature>
<keyword evidence="1" id="KW-0812">Transmembrane</keyword>
<keyword evidence="1" id="KW-0472">Membrane</keyword>
<keyword evidence="1" id="KW-1133">Transmembrane helix</keyword>
<dbReference type="Proteomes" id="UP001445472">
    <property type="component" value="Unassembled WGS sequence"/>
</dbReference>
<keyword evidence="3" id="KW-1185">Reference proteome</keyword>
<feature type="transmembrane region" description="Helical" evidence="1">
    <location>
        <begin position="201"/>
        <end position="220"/>
    </location>
</feature>
<evidence type="ECO:0000256" key="1">
    <source>
        <dbReference type="SAM" id="Phobius"/>
    </source>
</evidence>
<evidence type="ECO:0000313" key="3">
    <source>
        <dbReference type="Proteomes" id="UP001445472"/>
    </source>
</evidence>
<accession>A0ABV1UVD1</accession>
<organism evidence="2 3">
    <name type="scientific">Streptomyces xantholiticus</name>
    <dbReference type="NCBI Taxonomy" id="68285"/>
    <lineage>
        <taxon>Bacteria</taxon>
        <taxon>Bacillati</taxon>
        <taxon>Actinomycetota</taxon>
        <taxon>Actinomycetes</taxon>
        <taxon>Kitasatosporales</taxon>
        <taxon>Streptomycetaceae</taxon>
        <taxon>Streptomyces</taxon>
    </lineage>
</organism>
<evidence type="ECO:0000313" key="2">
    <source>
        <dbReference type="EMBL" id="MER6614744.1"/>
    </source>
</evidence>
<feature type="transmembrane region" description="Helical" evidence="1">
    <location>
        <begin position="293"/>
        <end position="315"/>
    </location>
</feature>